<feature type="region of interest" description="Disordered" evidence="1">
    <location>
        <begin position="392"/>
        <end position="415"/>
    </location>
</feature>
<proteinExistence type="predicted"/>
<dbReference type="Pfam" id="PF13556">
    <property type="entry name" value="HTH_30"/>
    <property type="match status" value="1"/>
</dbReference>
<dbReference type="PANTHER" id="PTHR33744">
    <property type="entry name" value="CARBOHYDRATE DIACID REGULATOR"/>
    <property type="match status" value="1"/>
</dbReference>
<dbReference type="InterPro" id="IPR051448">
    <property type="entry name" value="CdaR-like_regulators"/>
</dbReference>
<accession>A0ABV9Y0R2</accession>
<name>A0ABV9Y0R2_9PSEU</name>
<keyword evidence="5" id="KW-1185">Reference proteome</keyword>
<dbReference type="InterPro" id="IPR042070">
    <property type="entry name" value="PucR_C-HTH_sf"/>
</dbReference>
<evidence type="ECO:0000313" key="5">
    <source>
        <dbReference type="Proteomes" id="UP001595833"/>
    </source>
</evidence>
<feature type="domain" description="RsbT co-antagonist protein RsbRD N-terminal" evidence="3">
    <location>
        <begin position="21"/>
        <end position="158"/>
    </location>
</feature>
<dbReference type="Gene3D" id="1.10.10.2840">
    <property type="entry name" value="PucR C-terminal helix-turn-helix domain"/>
    <property type="match status" value="1"/>
</dbReference>
<evidence type="ECO:0000313" key="4">
    <source>
        <dbReference type="EMBL" id="MFC5056285.1"/>
    </source>
</evidence>
<dbReference type="RefSeq" id="WP_344040667.1">
    <property type="nucleotide sequence ID" value="NZ_BAAAKE010000024.1"/>
</dbReference>
<comment type="caution">
    <text evidence="4">The sequence shown here is derived from an EMBL/GenBank/DDBJ whole genome shotgun (WGS) entry which is preliminary data.</text>
</comment>
<dbReference type="Proteomes" id="UP001595833">
    <property type="component" value="Unassembled WGS sequence"/>
</dbReference>
<dbReference type="InterPro" id="IPR025751">
    <property type="entry name" value="RsbRD_N_dom"/>
</dbReference>
<evidence type="ECO:0000259" key="2">
    <source>
        <dbReference type="Pfam" id="PF13556"/>
    </source>
</evidence>
<sequence length="415" mass="44676">MPAANRSALLREVLKAMSEDDRVLDELVLAARTRSPEVARLPEAENRRHVQVLLAAGLDSLARPAHPDDQDFATAEALGADRAAQGVPITALLCGVQAGRTRAVRIAIDRSRAAGVPDDVILEAVLDLDRYTGALERHIVNGYHAAELQLSRTTRDVRTRLLRGLLLPGDREPPRAEDLHRAGLRPGGRYHCVVSDVTEPSLARALEQRLLGLGGVYGLVEGRLTGLAGRPPTADDLAPDVLLVVAPGAALAELRDVHALCAAALPIAAGQGLRGVRHLTELAGETALAAQPLLADLLVDSALGRLDPADDFHRDLARTALAYLDHGRRLGHTAAALHLHPNTVRYRLDRLAEITALPLDEPAADARSTVLDTLRAWWALRTWLGRRSRDRTARLARTSRSHPSHESATANPGRG</sequence>
<feature type="domain" description="PucR C-terminal helix-turn-helix" evidence="2">
    <location>
        <begin position="316"/>
        <end position="363"/>
    </location>
</feature>
<evidence type="ECO:0000259" key="3">
    <source>
        <dbReference type="Pfam" id="PF14361"/>
    </source>
</evidence>
<reference evidence="5" key="1">
    <citation type="journal article" date="2019" name="Int. J. Syst. Evol. Microbiol.">
        <title>The Global Catalogue of Microorganisms (GCM) 10K type strain sequencing project: providing services to taxonomists for standard genome sequencing and annotation.</title>
        <authorList>
            <consortium name="The Broad Institute Genomics Platform"/>
            <consortium name="The Broad Institute Genome Sequencing Center for Infectious Disease"/>
            <person name="Wu L."/>
            <person name="Ma J."/>
        </authorList>
    </citation>
    <scope>NUCLEOTIDE SEQUENCE [LARGE SCALE GENOMIC DNA]</scope>
    <source>
        <strain evidence="5">KCTC 12848</strain>
    </source>
</reference>
<feature type="compositionally biased region" description="Polar residues" evidence="1">
    <location>
        <begin position="406"/>
        <end position="415"/>
    </location>
</feature>
<dbReference type="EMBL" id="JBHSJB010000018">
    <property type="protein sequence ID" value="MFC5056285.1"/>
    <property type="molecule type" value="Genomic_DNA"/>
</dbReference>
<protein>
    <submittedName>
        <fullName evidence="4">Helix-turn-helix domain-containing protein</fullName>
    </submittedName>
</protein>
<dbReference type="InterPro" id="IPR025736">
    <property type="entry name" value="PucR_C-HTH_dom"/>
</dbReference>
<dbReference type="Pfam" id="PF14361">
    <property type="entry name" value="RsbRD_N"/>
    <property type="match status" value="1"/>
</dbReference>
<organism evidence="4 5">
    <name type="scientific">Saccharothrix xinjiangensis</name>
    <dbReference type="NCBI Taxonomy" id="204798"/>
    <lineage>
        <taxon>Bacteria</taxon>
        <taxon>Bacillati</taxon>
        <taxon>Actinomycetota</taxon>
        <taxon>Actinomycetes</taxon>
        <taxon>Pseudonocardiales</taxon>
        <taxon>Pseudonocardiaceae</taxon>
        <taxon>Saccharothrix</taxon>
    </lineage>
</organism>
<evidence type="ECO:0000256" key="1">
    <source>
        <dbReference type="SAM" id="MobiDB-lite"/>
    </source>
</evidence>
<gene>
    <name evidence="4" type="ORF">ACFPFM_21310</name>
</gene>